<dbReference type="EMBL" id="CP001359">
    <property type="protein sequence ID" value="ACL64419.1"/>
    <property type="molecule type" value="Genomic_DNA"/>
</dbReference>
<dbReference type="HOGENOM" id="CLU_130902_0_1_7"/>
<dbReference type="AlphaFoldDB" id="B8JF62"/>
<dbReference type="InterPro" id="IPR011008">
    <property type="entry name" value="Dimeric_a/b-barrel"/>
</dbReference>
<accession>B8JF62</accession>
<dbReference type="Proteomes" id="UP000007089">
    <property type="component" value="Chromosome"/>
</dbReference>
<reference evidence="3" key="1">
    <citation type="submission" date="2009-01" db="EMBL/GenBank/DDBJ databases">
        <title>Complete sequence of Anaeromyxobacter dehalogenans 2CP-1.</title>
        <authorList>
            <consortium name="US DOE Joint Genome Institute"/>
            <person name="Lucas S."/>
            <person name="Copeland A."/>
            <person name="Lapidus A."/>
            <person name="Glavina del Rio T."/>
            <person name="Dalin E."/>
            <person name="Tice H."/>
            <person name="Bruce D."/>
            <person name="Goodwin L."/>
            <person name="Pitluck S."/>
            <person name="Saunders E."/>
            <person name="Brettin T."/>
            <person name="Detter J.C."/>
            <person name="Han C."/>
            <person name="Larimer F."/>
            <person name="Land M."/>
            <person name="Hauser L."/>
            <person name="Kyrpides N."/>
            <person name="Ovchinnikova G."/>
            <person name="Beliaev A.S."/>
            <person name="Richardson P."/>
        </authorList>
    </citation>
    <scope>NUCLEOTIDE SEQUENCE</scope>
    <source>
        <strain evidence="3">2CP-1</strain>
    </source>
</reference>
<comment type="similarity">
    <text evidence="1">Belongs to the YciI family.</text>
</comment>
<name>B8JF62_ANAD2</name>
<dbReference type="RefSeq" id="WP_012632411.1">
    <property type="nucleotide sequence ID" value="NC_011891.1"/>
</dbReference>
<evidence type="ECO:0000313" key="3">
    <source>
        <dbReference type="EMBL" id="ACL64419.1"/>
    </source>
</evidence>
<feature type="domain" description="YCII-related" evidence="2">
    <location>
        <begin position="18"/>
        <end position="94"/>
    </location>
</feature>
<evidence type="ECO:0000313" key="4">
    <source>
        <dbReference type="Proteomes" id="UP000007089"/>
    </source>
</evidence>
<dbReference type="Gene3D" id="3.30.70.1060">
    <property type="entry name" value="Dimeric alpha+beta barrel"/>
    <property type="match status" value="1"/>
</dbReference>
<dbReference type="KEGG" id="acp:A2cp1_1068"/>
<dbReference type="PANTHER" id="PTHR35174">
    <property type="entry name" value="BLL7171 PROTEIN-RELATED"/>
    <property type="match status" value="1"/>
</dbReference>
<dbReference type="Pfam" id="PF03795">
    <property type="entry name" value="YCII"/>
    <property type="match status" value="1"/>
</dbReference>
<dbReference type="InterPro" id="IPR005545">
    <property type="entry name" value="YCII"/>
</dbReference>
<evidence type="ECO:0000259" key="2">
    <source>
        <dbReference type="Pfam" id="PF03795"/>
    </source>
</evidence>
<proteinExistence type="inferred from homology"/>
<gene>
    <name evidence="3" type="ordered locus">A2cp1_1068</name>
</gene>
<keyword evidence="4" id="KW-1185">Reference proteome</keyword>
<dbReference type="PANTHER" id="PTHR35174:SF1">
    <property type="entry name" value="BLL0086 PROTEIN"/>
    <property type="match status" value="1"/>
</dbReference>
<dbReference type="SUPFAM" id="SSF54909">
    <property type="entry name" value="Dimeric alpha+beta barrel"/>
    <property type="match status" value="1"/>
</dbReference>
<protein>
    <submittedName>
        <fullName evidence="3">YCII-related</fullName>
    </submittedName>
</protein>
<sequence length="123" mass="13647">MKYLTFMRSSESYRATLPPPALMQAMGQFVERSFKDGVLVDTGGLLPSKEGFRIRLANGKLAVTDGPFSEAKEVIGGWAVLKTATRAEALAVATEFMELHRKHWPGFEGECEVRPIEEYEPAP</sequence>
<organism evidence="3 4">
    <name type="scientific">Anaeromyxobacter dehalogenans (strain ATCC BAA-258 / DSM 21875 / 2CP-1)</name>
    <dbReference type="NCBI Taxonomy" id="455488"/>
    <lineage>
        <taxon>Bacteria</taxon>
        <taxon>Pseudomonadati</taxon>
        <taxon>Myxococcota</taxon>
        <taxon>Myxococcia</taxon>
        <taxon>Myxococcales</taxon>
        <taxon>Cystobacterineae</taxon>
        <taxon>Anaeromyxobacteraceae</taxon>
        <taxon>Anaeromyxobacter</taxon>
    </lineage>
</organism>
<evidence type="ECO:0000256" key="1">
    <source>
        <dbReference type="ARBA" id="ARBA00007689"/>
    </source>
</evidence>